<accession>A0A4Z1C9B7</accession>
<feature type="domain" description="Glycosyltransferase subfamily 4-like N-terminal" evidence="1">
    <location>
        <begin position="13"/>
        <end position="175"/>
    </location>
</feature>
<name>A0A4Z1C9B7_9GAMM</name>
<evidence type="ECO:0000313" key="3">
    <source>
        <dbReference type="Proteomes" id="UP000298325"/>
    </source>
</evidence>
<keyword evidence="2" id="KW-0808">Transferase</keyword>
<dbReference type="Gene3D" id="3.40.50.2000">
    <property type="entry name" value="Glycogen Phosphorylase B"/>
    <property type="match status" value="2"/>
</dbReference>
<dbReference type="AlphaFoldDB" id="A0A4Z1C9B7"/>
<proteinExistence type="predicted"/>
<dbReference type="InterPro" id="IPR028098">
    <property type="entry name" value="Glyco_trans_4-like_N"/>
</dbReference>
<reference evidence="2 3" key="1">
    <citation type="submission" date="2019-04" db="EMBL/GenBank/DDBJ databases">
        <authorList>
            <person name="Park S."/>
            <person name="Yoon J.-H."/>
        </authorList>
    </citation>
    <scope>NUCLEOTIDE SEQUENCE [LARGE SCALE GENOMIC DNA]</scope>
    <source>
        <strain evidence="2 3">HJM-18</strain>
    </source>
</reference>
<dbReference type="RefSeq" id="WP_135802600.1">
    <property type="nucleotide sequence ID" value="NZ_SRPF01000002.1"/>
</dbReference>
<dbReference type="Pfam" id="PF13439">
    <property type="entry name" value="Glyco_transf_4"/>
    <property type="match status" value="1"/>
</dbReference>
<evidence type="ECO:0000259" key="1">
    <source>
        <dbReference type="Pfam" id="PF13439"/>
    </source>
</evidence>
<gene>
    <name evidence="2" type="ORF">E5Q11_06460</name>
</gene>
<dbReference type="OrthoDB" id="9775208at2"/>
<organism evidence="2 3">
    <name type="scientific">Marinobacter confluentis</name>
    <dbReference type="NCBI Taxonomy" id="1697557"/>
    <lineage>
        <taxon>Bacteria</taxon>
        <taxon>Pseudomonadati</taxon>
        <taxon>Pseudomonadota</taxon>
        <taxon>Gammaproteobacteria</taxon>
        <taxon>Pseudomonadales</taxon>
        <taxon>Marinobacteraceae</taxon>
        <taxon>Marinobacter</taxon>
    </lineage>
</organism>
<evidence type="ECO:0000313" key="2">
    <source>
        <dbReference type="EMBL" id="TGN39936.1"/>
    </source>
</evidence>
<dbReference type="SUPFAM" id="SSF53756">
    <property type="entry name" value="UDP-Glycosyltransferase/glycogen phosphorylase"/>
    <property type="match status" value="1"/>
</dbReference>
<dbReference type="PANTHER" id="PTHR12526">
    <property type="entry name" value="GLYCOSYLTRANSFERASE"/>
    <property type="match status" value="1"/>
</dbReference>
<dbReference type="GO" id="GO:0016757">
    <property type="term" value="F:glycosyltransferase activity"/>
    <property type="evidence" value="ECO:0007669"/>
    <property type="project" value="UniProtKB-ARBA"/>
</dbReference>
<sequence length="376" mass="41418">MNILHIITGLTTGGAERALYNLLSGSLAESRSAAVLSLQDEGVYGPKIRSLGVPVYTLDMKRGISTPTVILRLRKLVTRLRPHLVQGWMYHGNIAASISARLGAGFRPVVAWNIRHSLYSLAAEKPLTRQIIRVNRWASVGADVVIYNSSLSRKQHEAFGFAMNPGQVIPNGFDTVSLFPDYERGQAARLALNMPLEAVVIGHVARFHPMKDHASFLRAVVDIMPKRPDVMCLLVGRDVDLQNPMLDRIVPPELESRFRIVGERDDVQDLMLAMDVFCQSSWSEAFPNVLGEAMALGVPCVATDVGDSRCIVGDTGEVVPPSDSDALARQLLSMLGRSAEERASLGQAGRQRIEERYALPKMVKQYSDLYTKLVSE</sequence>
<dbReference type="Proteomes" id="UP000298325">
    <property type="component" value="Unassembled WGS sequence"/>
</dbReference>
<comment type="caution">
    <text evidence="2">The sequence shown here is derived from an EMBL/GenBank/DDBJ whole genome shotgun (WGS) entry which is preliminary data.</text>
</comment>
<protein>
    <submittedName>
        <fullName evidence="2">Glycosyltransferase</fullName>
    </submittedName>
</protein>
<dbReference type="EMBL" id="SRPF01000002">
    <property type="protein sequence ID" value="TGN39936.1"/>
    <property type="molecule type" value="Genomic_DNA"/>
</dbReference>
<keyword evidence="3" id="KW-1185">Reference proteome</keyword>
<dbReference type="Pfam" id="PF13692">
    <property type="entry name" value="Glyco_trans_1_4"/>
    <property type="match status" value="1"/>
</dbReference>